<evidence type="ECO:0000256" key="1">
    <source>
        <dbReference type="SAM" id="MobiDB-lite"/>
    </source>
</evidence>
<feature type="compositionally biased region" description="Polar residues" evidence="1">
    <location>
        <begin position="17"/>
        <end position="30"/>
    </location>
</feature>
<dbReference type="AlphaFoldDB" id="A0A0N5BEK8"/>
<feature type="compositionally biased region" description="Polar residues" evidence="1">
    <location>
        <begin position="65"/>
        <end position="74"/>
    </location>
</feature>
<keyword evidence="2" id="KW-1185">Reference proteome</keyword>
<dbReference type="Proteomes" id="UP000046392">
    <property type="component" value="Unplaced"/>
</dbReference>
<evidence type="ECO:0000313" key="2">
    <source>
        <dbReference type="Proteomes" id="UP000046392"/>
    </source>
</evidence>
<dbReference type="WBParaSite" id="SPAL_0000443325.1">
    <property type="protein sequence ID" value="SPAL_0000443325.1"/>
    <property type="gene ID" value="SPAL_0000443325"/>
</dbReference>
<accession>A0A0N5BEK8</accession>
<name>A0A0N5BEK8_STREA</name>
<reference evidence="3" key="1">
    <citation type="submission" date="2017-02" db="UniProtKB">
        <authorList>
            <consortium name="WormBaseParasite"/>
        </authorList>
    </citation>
    <scope>IDENTIFICATION</scope>
</reference>
<proteinExistence type="predicted"/>
<evidence type="ECO:0000313" key="3">
    <source>
        <dbReference type="WBParaSite" id="SPAL_0000443325.1"/>
    </source>
</evidence>
<sequence length="74" mass="7885">MSRVADVKVVSQITSGNTIRGMNNMPNSIQRDPFNRGGMGGSFRSPGGPMHPGVPNVVGMRNSYPRGNNLKTAI</sequence>
<organism evidence="2 3">
    <name type="scientific">Strongyloides papillosus</name>
    <name type="common">Intestinal threadworm</name>
    <dbReference type="NCBI Taxonomy" id="174720"/>
    <lineage>
        <taxon>Eukaryota</taxon>
        <taxon>Metazoa</taxon>
        <taxon>Ecdysozoa</taxon>
        <taxon>Nematoda</taxon>
        <taxon>Chromadorea</taxon>
        <taxon>Rhabditida</taxon>
        <taxon>Tylenchina</taxon>
        <taxon>Panagrolaimomorpha</taxon>
        <taxon>Strongyloidoidea</taxon>
        <taxon>Strongyloididae</taxon>
        <taxon>Strongyloides</taxon>
    </lineage>
</organism>
<protein>
    <submittedName>
        <fullName evidence="3">Heterogeneous nuclear ribonucleoprotein A1</fullName>
    </submittedName>
</protein>
<feature type="region of interest" description="Disordered" evidence="1">
    <location>
        <begin position="17"/>
        <end position="74"/>
    </location>
</feature>